<dbReference type="Proteomes" id="UP000070501">
    <property type="component" value="Unassembled WGS sequence"/>
</dbReference>
<feature type="compositionally biased region" description="Low complexity" evidence="1">
    <location>
        <begin position="9"/>
        <end position="28"/>
    </location>
</feature>
<accession>A0A136JH24</accession>
<reference evidence="3" key="1">
    <citation type="submission" date="2016-02" db="EMBL/GenBank/DDBJ databases">
        <title>Draft genome sequence of Microdochium bolleyi, a fungal endophyte of beachgrass.</title>
        <authorList>
            <consortium name="DOE Joint Genome Institute"/>
            <person name="David A.S."/>
            <person name="May G."/>
            <person name="Haridas S."/>
            <person name="Lim J."/>
            <person name="Wang M."/>
            <person name="Labutti K."/>
            <person name="Lipzen A."/>
            <person name="Barry K."/>
            <person name="Grigoriev I.V."/>
        </authorList>
    </citation>
    <scope>NUCLEOTIDE SEQUENCE [LARGE SCALE GENOMIC DNA]</scope>
    <source>
        <strain evidence="3">J235TASD1</strain>
    </source>
</reference>
<dbReference type="EMBL" id="KQ964245">
    <property type="protein sequence ID" value="KXJ96396.1"/>
    <property type="molecule type" value="Genomic_DNA"/>
</dbReference>
<dbReference type="InParanoid" id="A0A136JH24"/>
<name>A0A136JH24_9PEZI</name>
<sequence>MTVTRPTHRTTSGSTSSSRRSTSSRDSTYFADGRRTSSSLSSRSRSHAASGAQSPSQLPRASSSHDEARSYYYGRHSNKWLFGGFSVRDTVGGAFKAIKRKVVG</sequence>
<gene>
    <name evidence="2" type="ORF">Micbo1qcDRAFT_154956</name>
</gene>
<feature type="region of interest" description="Disordered" evidence="1">
    <location>
        <begin position="1"/>
        <end position="67"/>
    </location>
</feature>
<evidence type="ECO:0000313" key="3">
    <source>
        <dbReference type="Proteomes" id="UP000070501"/>
    </source>
</evidence>
<dbReference type="AlphaFoldDB" id="A0A136JH24"/>
<proteinExistence type="predicted"/>
<dbReference type="OrthoDB" id="5089392at2759"/>
<evidence type="ECO:0000313" key="2">
    <source>
        <dbReference type="EMBL" id="KXJ96396.1"/>
    </source>
</evidence>
<protein>
    <submittedName>
        <fullName evidence="2">Uncharacterized protein</fullName>
    </submittedName>
</protein>
<organism evidence="2 3">
    <name type="scientific">Microdochium bolleyi</name>
    <dbReference type="NCBI Taxonomy" id="196109"/>
    <lineage>
        <taxon>Eukaryota</taxon>
        <taxon>Fungi</taxon>
        <taxon>Dikarya</taxon>
        <taxon>Ascomycota</taxon>
        <taxon>Pezizomycotina</taxon>
        <taxon>Sordariomycetes</taxon>
        <taxon>Xylariomycetidae</taxon>
        <taxon>Xylariales</taxon>
        <taxon>Microdochiaceae</taxon>
        <taxon>Microdochium</taxon>
    </lineage>
</organism>
<evidence type="ECO:0000256" key="1">
    <source>
        <dbReference type="SAM" id="MobiDB-lite"/>
    </source>
</evidence>
<feature type="compositionally biased region" description="Low complexity" evidence="1">
    <location>
        <begin position="36"/>
        <end position="54"/>
    </location>
</feature>
<keyword evidence="3" id="KW-1185">Reference proteome</keyword>